<dbReference type="Proteomes" id="UP001158087">
    <property type="component" value="Unassembled WGS sequence"/>
</dbReference>
<evidence type="ECO:0000313" key="2">
    <source>
        <dbReference type="Proteomes" id="UP001158087"/>
    </source>
</evidence>
<proteinExistence type="predicted"/>
<reference evidence="1" key="1">
    <citation type="submission" date="2022-09" db="EMBL/GenBank/DDBJ databases">
        <title>Intensive care unit water sources are persistently colonized with multi-drug resistant bacteria and are the site of extensive horizontal gene transfer of antibiotic resistance genes.</title>
        <authorList>
            <person name="Diorio-Toth L."/>
        </authorList>
    </citation>
    <scope>NUCLEOTIDE SEQUENCE</scope>
    <source>
        <strain evidence="1">GD04153</strain>
    </source>
</reference>
<name>A0AA42H6W3_9HYPH</name>
<organism evidence="1 2">
    <name type="scientific">Brucella intermedia GD04153</name>
    <dbReference type="NCBI Taxonomy" id="2975438"/>
    <lineage>
        <taxon>Bacteria</taxon>
        <taxon>Pseudomonadati</taxon>
        <taxon>Pseudomonadota</taxon>
        <taxon>Alphaproteobacteria</taxon>
        <taxon>Hyphomicrobiales</taxon>
        <taxon>Brucellaceae</taxon>
        <taxon>Brucella/Ochrobactrum group</taxon>
        <taxon>Brucella</taxon>
    </lineage>
</organism>
<protein>
    <submittedName>
        <fullName evidence="1">Uncharacterized protein</fullName>
    </submittedName>
</protein>
<accession>A0AA42H6W3</accession>
<dbReference type="EMBL" id="JAODYY010000015">
    <property type="protein sequence ID" value="MDH0126673.1"/>
    <property type="molecule type" value="Genomic_DNA"/>
</dbReference>
<evidence type="ECO:0000313" key="1">
    <source>
        <dbReference type="EMBL" id="MDH0126673.1"/>
    </source>
</evidence>
<sequence>MSDKKEGWGEITDAVFSSLKKNWPSDFPAEQMKRVRGVRFEPGQTAPEPVVQVSLQGQNNSLEQFHVPLADAMYLLGALQEFQKLTGAELPDNPPSQKE</sequence>
<dbReference type="AlphaFoldDB" id="A0AA42H6W3"/>
<gene>
    <name evidence="1" type="ORF">N7376_22105</name>
</gene>
<comment type="caution">
    <text evidence="1">The sequence shown here is derived from an EMBL/GenBank/DDBJ whole genome shotgun (WGS) entry which is preliminary data.</text>
</comment>